<gene>
    <name evidence="1" type="ORF">AB5J58_21315</name>
</gene>
<name>A0AB39M9S0_9ACTN</name>
<evidence type="ECO:0000313" key="1">
    <source>
        <dbReference type="EMBL" id="XDQ02589.1"/>
    </source>
</evidence>
<sequence>MRNPIGHAYAMHWLADNGEPGAFALTEASWKSKKNLLDNLVEVNWQLPAAGVDIGEKPDFGFTADEERKRHGQLLGELKNFMNMVKGCGDPMIYPIYRNLSSFSHTTDLTAGVYLRQAADGRLIVHQEAHTDRLADLCWMPIPLLQAASVISPMIKGDPMKKLVTEACRDLGLPENLLPQRP</sequence>
<dbReference type="RefSeq" id="WP_369188704.1">
    <property type="nucleotide sequence ID" value="NZ_CP163431.1"/>
</dbReference>
<accession>A0AB39M9S0</accession>
<reference evidence="1" key="1">
    <citation type="submission" date="2024-07" db="EMBL/GenBank/DDBJ databases">
        <authorList>
            <person name="Yu S.T."/>
        </authorList>
    </citation>
    <scope>NUCLEOTIDE SEQUENCE</scope>
    <source>
        <strain evidence="1">R08</strain>
    </source>
</reference>
<protein>
    <submittedName>
        <fullName evidence="1">Uncharacterized protein</fullName>
    </submittedName>
</protein>
<organism evidence="1">
    <name type="scientific">Streptomyces sp. R08</name>
    <dbReference type="NCBI Taxonomy" id="3238624"/>
    <lineage>
        <taxon>Bacteria</taxon>
        <taxon>Bacillati</taxon>
        <taxon>Actinomycetota</taxon>
        <taxon>Actinomycetes</taxon>
        <taxon>Kitasatosporales</taxon>
        <taxon>Streptomycetaceae</taxon>
        <taxon>Streptomyces</taxon>
    </lineage>
</organism>
<dbReference type="AlphaFoldDB" id="A0AB39M9S0"/>
<proteinExistence type="predicted"/>
<dbReference type="EMBL" id="CP163431">
    <property type="protein sequence ID" value="XDQ02589.1"/>
    <property type="molecule type" value="Genomic_DNA"/>
</dbReference>